<evidence type="ECO:0000313" key="1">
    <source>
        <dbReference type="EMBL" id="KAL2798117.1"/>
    </source>
</evidence>
<keyword evidence="2" id="KW-1185">Reference proteome</keyword>
<organism evidence="1 2">
    <name type="scientific">Aspergillus keveii</name>
    <dbReference type="NCBI Taxonomy" id="714993"/>
    <lineage>
        <taxon>Eukaryota</taxon>
        <taxon>Fungi</taxon>
        <taxon>Dikarya</taxon>
        <taxon>Ascomycota</taxon>
        <taxon>Pezizomycotina</taxon>
        <taxon>Eurotiomycetes</taxon>
        <taxon>Eurotiomycetidae</taxon>
        <taxon>Eurotiales</taxon>
        <taxon>Aspergillaceae</taxon>
        <taxon>Aspergillus</taxon>
        <taxon>Aspergillus subgen. Nidulantes</taxon>
    </lineage>
</organism>
<reference evidence="1 2" key="1">
    <citation type="submission" date="2024-07" db="EMBL/GenBank/DDBJ databases">
        <title>Section-level genome sequencing and comparative genomics of Aspergillus sections Usti and Cavernicolus.</title>
        <authorList>
            <consortium name="Lawrence Berkeley National Laboratory"/>
            <person name="Nybo J.L."/>
            <person name="Vesth T.C."/>
            <person name="Theobald S."/>
            <person name="Frisvad J.C."/>
            <person name="Larsen T.O."/>
            <person name="Kjaerboelling I."/>
            <person name="Rothschild-Mancinelli K."/>
            <person name="Lyhne E.K."/>
            <person name="Kogle M.E."/>
            <person name="Barry K."/>
            <person name="Clum A."/>
            <person name="Na H."/>
            <person name="Ledsgaard L."/>
            <person name="Lin J."/>
            <person name="Lipzen A."/>
            <person name="Kuo A."/>
            <person name="Riley R."/>
            <person name="Mondo S."/>
            <person name="Labutti K."/>
            <person name="Haridas S."/>
            <person name="Pangalinan J."/>
            <person name="Salamov A.A."/>
            <person name="Simmons B.A."/>
            <person name="Magnuson J.K."/>
            <person name="Chen J."/>
            <person name="Drula E."/>
            <person name="Henrissat B."/>
            <person name="Wiebenga A."/>
            <person name="Lubbers R.J."/>
            <person name="Gomes A.C."/>
            <person name="Makela M.R."/>
            <person name="Stajich J."/>
            <person name="Grigoriev I.V."/>
            <person name="Mortensen U.H."/>
            <person name="De Vries R.P."/>
            <person name="Baker S.E."/>
            <person name="Andersen M.R."/>
        </authorList>
    </citation>
    <scope>NUCLEOTIDE SEQUENCE [LARGE SCALE GENOMIC DNA]</scope>
    <source>
        <strain evidence="1 2">CBS 209.92</strain>
    </source>
</reference>
<protein>
    <submittedName>
        <fullName evidence="1">Uncharacterized protein</fullName>
    </submittedName>
</protein>
<proteinExistence type="predicted"/>
<gene>
    <name evidence="1" type="ORF">BJX66DRAFT_64818</name>
</gene>
<dbReference type="Proteomes" id="UP001610563">
    <property type="component" value="Unassembled WGS sequence"/>
</dbReference>
<evidence type="ECO:0000313" key="2">
    <source>
        <dbReference type="Proteomes" id="UP001610563"/>
    </source>
</evidence>
<sequence length="161" mass="17551">MGSWQSRPRRAEVLSELQSQTLQPAMSTWGLLNRVLLFLASKALSLSSKLILATGADTFLSGRAIHPSALYLSAWEMTRPSTAANCATTNLRICISAWSLERYISVPRRNNKTGMWKCRSKSYVCKPSTAGPSGALLQCKGTNSFPRHAIGNPGGLAVYVY</sequence>
<comment type="caution">
    <text evidence="1">The sequence shown here is derived from an EMBL/GenBank/DDBJ whole genome shotgun (WGS) entry which is preliminary data.</text>
</comment>
<accession>A0ABR4GGD8</accession>
<name>A0ABR4GGD8_9EURO</name>
<dbReference type="EMBL" id="JBFTWV010000015">
    <property type="protein sequence ID" value="KAL2798117.1"/>
    <property type="molecule type" value="Genomic_DNA"/>
</dbReference>